<keyword evidence="3" id="KW-1185">Reference proteome</keyword>
<comment type="caution">
    <text evidence="2">The sequence shown here is derived from an EMBL/GenBank/DDBJ whole genome shotgun (WGS) entry which is preliminary data.</text>
</comment>
<organism evidence="2 3">
    <name type="scientific">Anaerococcus nagyae</name>
    <dbReference type="NCBI Taxonomy" id="1755241"/>
    <lineage>
        <taxon>Bacteria</taxon>
        <taxon>Bacillati</taxon>
        <taxon>Bacillota</taxon>
        <taxon>Tissierellia</taxon>
        <taxon>Tissierellales</taxon>
        <taxon>Peptoniphilaceae</taxon>
        <taxon>Anaerococcus</taxon>
    </lineage>
</organism>
<dbReference type="InterPro" id="IPR001539">
    <property type="entry name" value="Peptidase_U32"/>
</dbReference>
<evidence type="ECO:0000313" key="3">
    <source>
        <dbReference type="Proteomes" id="UP000261011"/>
    </source>
</evidence>
<evidence type="ECO:0000259" key="1">
    <source>
        <dbReference type="Pfam" id="PF12392"/>
    </source>
</evidence>
<dbReference type="PANTHER" id="PTHR30217:SF10">
    <property type="entry name" value="23S RRNA 5-HYDROXYCYTIDINE C2501 SYNTHASE"/>
    <property type="match status" value="1"/>
</dbReference>
<protein>
    <submittedName>
        <fullName evidence="2">U32 family peptidase</fullName>
    </submittedName>
</protein>
<dbReference type="PROSITE" id="PS01276">
    <property type="entry name" value="PEPTIDASE_U32"/>
    <property type="match status" value="1"/>
</dbReference>
<dbReference type="EMBL" id="QVEU01000004">
    <property type="protein sequence ID" value="RGB75772.1"/>
    <property type="molecule type" value="Genomic_DNA"/>
</dbReference>
<dbReference type="PANTHER" id="PTHR30217">
    <property type="entry name" value="PEPTIDASE U32 FAMILY"/>
    <property type="match status" value="1"/>
</dbReference>
<dbReference type="Pfam" id="PF01136">
    <property type="entry name" value="Peptidase_U32"/>
    <property type="match status" value="1"/>
</dbReference>
<gene>
    <name evidence="2" type="ORF">DXA39_05450</name>
</gene>
<sequence length="734" mass="84902">MGKTEILAPVGNYSMLEAGIAAGASCFYLALDDFGARAYAKNFTLDSIKNVVEYIHLFDKKVFITMNILIKDSEISKAVEYVEKLYEYGVDGLIIQDLGFFSIIKDKVPGMSLHASTQMAVREYNGASYLKKLGFDRIVIARETPIEEIKKIANLEVETEVFVHGSLCVSYSGECLMSSYFGGRSANRGRCAGPCRQKYELISNDKNLGKDYYLNMKDLNVIDKLDELLPIGIDCLKIEGRMKTPEYVYTTVKNYKSKIDKNIYNKDDILDSSNRGYTRGFIFDQNINYVLLKDDPNHRSIGKVKYSNLGKYFISDSNLSLGDNLEITTKRGKKLPFTTTKAYKKGDKIFLEKYKDALVNSDVLLLNSTRLKDSLKEGLNSYKSLPVKIDFIASVGEYPKLTISYKDKKVSYVHDVICEKAKNISLTEDSIRENLDKFNDEIFMPSKININIQDNIFLRKKDINECRRKSIDLLKNTTLEDYHRDSIDIHIPKLRNNKKNKFEKNIELLTNNISKDLLEDFDNIYLRSYDKEYKNFNLYLNLDSHDEYDIDELIDYLKRYNFKGVIFNNYRDLNFIEDFRKNGFSIRIGRYLNVFNSYTLDFYSDFSEMICISSEADLDFINKNDGNYPLEVLSYGRVELMNMRHCPFSTIKKCELKGCSTCKFNEGKLKSKEGAMMKIIRYDNYSKIYPDQATIFDKSQFNENISILYSVMSDEDLLDINRVKNRNSYTRGVI</sequence>
<dbReference type="Proteomes" id="UP000261011">
    <property type="component" value="Unassembled WGS sequence"/>
</dbReference>
<dbReference type="OrthoDB" id="9807498at2"/>
<name>A0A3E2THA2_9FIRM</name>
<dbReference type="Pfam" id="PF12392">
    <property type="entry name" value="DUF3656"/>
    <property type="match status" value="1"/>
</dbReference>
<dbReference type="InterPro" id="IPR051454">
    <property type="entry name" value="RNA/ubiquinone_mod_enzymes"/>
</dbReference>
<dbReference type="AlphaFoldDB" id="A0A3E2THA2"/>
<evidence type="ECO:0000313" key="2">
    <source>
        <dbReference type="EMBL" id="RGB75772.1"/>
    </source>
</evidence>
<proteinExistence type="predicted"/>
<dbReference type="InterPro" id="IPR020988">
    <property type="entry name" value="Pept_U32_collagenase"/>
</dbReference>
<reference evidence="2 3" key="1">
    <citation type="submission" date="2018-08" db="EMBL/GenBank/DDBJ databases">
        <title>A genome reference for cultivated species of the human gut microbiota.</title>
        <authorList>
            <person name="Zou Y."/>
            <person name="Xue W."/>
            <person name="Luo G."/>
        </authorList>
    </citation>
    <scope>NUCLEOTIDE SEQUENCE [LARGE SCALE GENOMIC DNA]</scope>
    <source>
        <strain evidence="2 3">OF01-3</strain>
    </source>
</reference>
<accession>A0A3E2THA2</accession>
<feature type="domain" description="Peptidase U32 collagenase" evidence="1">
    <location>
        <begin position="369"/>
        <end position="477"/>
    </location>
</feature>
<dbReference type="RefSeq" id="WP_117521715.1">
    <property type="nucleotide sequence ID" value="NZ_QVEU01000004.1"/>
</dbReference>